<feature type="region of interest" description="Disordered" evidence="1">
    <location>
        <begin position="113"/>
        <end position="132"/>
    </location>
</feature>
<feature type="transmembrane region" description="Helical" evidence="2">
    <location>
        <begin position="86"/>
        <end position="105"/>
    </location>
</feature>
<evidence type="ECO:0000256" key="1">
    <source>
        <dbReference type="SAM" id="MobiDB-lite"/>
    </source>
</evidence>
<accession>A0A9Q1GPS6</accession>
<keyword evidence="2" id="KW-0472">Membrane</keyword>
<dbReference type="Proteomes" id="UP001153076">
    <property type="component" value="Unassembled WGS sequence"/>
</dbReference>
<keyword evidence="2" id="KW-0812">Transmembrane</keyword>
<sequence length="167" mass="19865">MFAIQKINVLKVKSRLEKQASQVLTPFAFEMFKEECSRSIQYLTLYVSGNNFIWRYYEGSHKRSHKNLIFSEYSAIIYYGYFFRRILIRFHLLICLLAGVGNDILHPLKSTMKGRPRKKQMKAGKESTKRSRHYSNAKNLGIMQIVAPRIRKMLLFLTMHRIRRIKQ</sequence>
<reference evidence="3" key="1">
    <citation type="submission" date="2022-04" db="EMBL/GenBank/DDBJ databases">
        <title>Carnegiea gigantea Genome sequencing and assembly v2.</title>
        <authorList>
            <person name="Copetti D."/>
            <person name="Sanderson M.J."/>
            <person name="Burquez A."/>
            <person name="Wojciechowski M.F."/>
        </authorList>
    </citation>
    <scope>NUCLEOTIDE SEQUENCE</scope>
    <source>
        <strain evidence="3">SGP5-SGP5p</strain>
        <tissue evidence="3">Aerial part</tissue>
    </source>
</reference>
<keyword evidence="4" id="KW-1185">Reference proteome</keyword>
<protein>
    <submittedName>
        <fullName evidence="3">Uncharacterized protein</fullName>
    </submittedName>
</protein>
<gene>
    <name evidence="3" type="ORF">Cgig2_000652</name>
</gene>
<dbReference type="AlphaFoldDB" id="A0A9Q1GPS6"/>
<dbReference type="EMBL" id="JAKOGI010001493">
    <property type="protein sequence ID" value="KAJ8425347.1"/>
    <property type="molecule type" value="Genomic_DNA"/>
</dbReference>
<dbReference type="OrthoDB" id="1697653at2759"/>
<comment type="caution">
    <text evidence="3">The sequence shown here is derived from an EMBL/GenBank/DDBJ whole genome shotgun (WGS) entry which is preliminary data.</text>
</comment>
<organism evidence="3 4">
    <name type="scientific">Carnegiea gigantea</name>
    <dbReference type="NCBI Taxonomy" id="171969"/>
    <lineage>
        <taxon>Eukaryota</taxon>
        <taxon>Viridiplantae</taxon>
        <taxon>Streptophyta</taxon>
        <taxon>Embryophyta</taxon>
        <taxon>Tracheophyta</taxon>
        <taxon>Spermatophyta</taxon>
        <taxon>Magnoliopsida</taxon>
        <taxon>eudicotyledons</taxon>
        <taxon>Gunneridae</taxon>
        <taxon>Pentapetalae</taxon>
        <taxon>Caryophyllales</taxon>
        <taxon>Cactineae</taxon>
        <taxon>Cactaceae</taxon>
        <taxon>Cactoideae</taxon>
        <taxon>Echinocereeae</taxon>
        <taxon>Carnegiea</taxon>
    </lineage>
</organism>
<evidence type="ECO:0000313" key="4">
    <source>
        <dbReference type="Proteomes" id="UP001153076"/>
    </source>
</evidence>
<feature type="compositionally biased region" description="Basic residues" evidence="1">
    <location>
        <begin position="113"/>
        <end position="122"/>
    </location>
</feature>
<keyword evidence="2" id="KW-1133">Transmembrane helix</keyword>
<evidence type="ECO:0000256" key="2">
    <source>
        <dbReference type="SAM" id="Phobius"/>
    </source>
</evidence>
<proteinExistence type="predicted"/>
<evidence type="ECO:0000313" key="3">
    <source>
        <dbReference type="EMBL" id="KAJ8425347.1"/>
    </source>
</evidence>
<name>A0A9Q1GPS6_9CARY</name>